<dbReference type="Proteomes" id="UP000192247">
    <property type="component" value="Unassembled WGS sequence"/>
</dbReference>
<evidence type="ECO:0000313" key="4">
    <source>
        <dbReference type="Proteomes" id="UP000192247"/>
    </source>
</evidence>
<protein>
    <submittedName>
        <fullName evidence="3">Uncharacterized protein</fullName>
    </submittedName>
</protein>
<evidence type="ECO:0000313" key="3">
    <source>
        <dbReference type="EMBL" id="OQR74078.1"/>
    </source>
</evidence>
<accession>A0A1V9XL59</accession>
<feature type="coiled-coil region" evidence="1">
    <location>
        <begin position="148"/>
        <end position="175"/>
    </location>
</feature>
<gene>
    <name evidence="3" type="ORF">BIW11_09323</name>
</gene>
<evidence type="ECO:0000256" key="1">
    <source>
        <dbReference type="SAM" id="Coils"/>
    </source>
</evidence>
<dbReference type="InParanoid" id="A0A1V9XL59"/>
<comment type="caution">
    <text evidence="3">The sequence shown here is derived from an EMBL/GenBank/DDBJ whole genome shotgun (WGS) entry which is preliminary data.</text>
</comment>
<name>A0A1V9XL59_9ACAR</name>
<sequence length="266" mass="30570">NHFNPLYSTPPRARDWQEESKQEAGNKSVITCKKLSVTRVQNYENCSDEGKYSEKSSCDSQPWYPAESQIFSHRIRVVHVLAKQNSNNKIEALPDSPNRLMFWTVEKPLELHISQHPSAGSAKNRSNFVRTTSSCEPVIEDTLRVACSSEEESCLEQLEIDADEIREKANDLASYAHAKWHNDLRQYYYPDRAPDTEILLMQSDVHNLRNHYEDALLFVVLFAKRQKICQAIMQLNALVGERAKCDEQGTLDIRKEPENPVPYCAN</sequence>
<proteinExistence type="predicted"/>
<organism evidence="3 4">
    <name type="scientific">Tropilaelaps mercedesae</name>
    <dbReference type="NCBI Taxonomy" id="418985"/>
    <lineage>
        <taxon>Eukaryota</taxon>
        <taxon>Metazoa</taxon>
        <taxon>Ecdysozoa</taxon>
        <taxon>Arthropoda</taxon>
        <taxon>Chelicerata</taxon>
        <taxon>Arachnida</taxon>
        <taxon>Acari</taxon>
        <taxon>Parasitiformes</taxon>
        <taxon>Mesostigmata</taxon>
        <taxon>Gamasina</taxon>
        <taxon>Dermanyssoidea</taxon>
        <taxon>Laelapidae</taxon>
        <taxon>Tropilaelaps</taxon>
    </lineage>
</organism>
<feature type="region of interest" description="Disordered" evidence="2">
    <location>
        <begin position="1"/>
        <end position="23"/>
    </location>
</feature>
<feature type="non-terminal residue" evidence="3">
    <location>
        <position position="1"/>
    </location>
</feature>
<evidence type="ECO:0000256" key="2">
    <source>
        <dbReference type="SAM" id="MobiDB-lite"/>
    </source>
</evidence>
<dbReference type="AlphaFoldDB" id="A0A1V9XL59"/>
<feature type="compositionally biased region" description="Basic and acidic residues" evidence="2">
    <location>
        <begin position="12"/>
        <end position="23"/>
    </location>
</feature>
<keyword evidence="4" id="KW-1185">Reference proteome</keyword>
<keyword evidence="1" id="KW-0175">Coiled coil</keyword>
<dbReference type="EMBL" id="MNPL01008769">
    <property type="protein sequence ID" value="OQR74078.1"/>
    <property type="molecule type" value="Genomic_DNA"/>
</dbReference>
<reference evidence="3 4" key="1">
    <citation type="journal article" date="2017" name="Gigascience">
        <title>Draft genome of the honey bee ectoparasitic mite, Tropilaelaps mercedesae, is shaped by the parasitic life history.</title>
        <authorList>
            <person name="Dong X."/>
            <person name="Armstrong S.D."/>
            <person name="Xia D."/>
            <person name="Makepeace B.L."/>
            <person name="Darby A.C."/>
            <person name="Kadowaki T."/>
        </authorList>
    </citation>
    <scope>NUCLEOTIDE SEQUENCE [LARGE SCALE GENOMIC DNA]</scope>
    <source>
        <strain evidence="3">Wuxi-XJTLU</strain>
    </source>
</reference>